<proteinExistence type="predicted"/>
<dbReference type="InterPro" id="IPR036909">
    <property type="entry name" value="Cyt_c-like_dom_sf"/>
</dbReference>
<keyword evidence="2 4" id="KW-0479">Metal-binding</keyword>
<evidence type="ECO:0000256" key="5">
    <source>
        <dbReference type="SAM" id="Phobius"/>
    </source>
</evidence>
<evidence type="ECO:0000256" key="1">
    <source>
        <dbReference type="ARBA" id="ARBA00022617"/>
    </source>
</evidence>
<accession>A0A9D7XMU2</accession>
<dbReference type="InterPro" id="IPR009056">
    <property type="entry name" value="Cyt_c-like_dom"/>
</dbReference>
<dbReference type="SUPFAM" id="SSF46626">
    <property type="entry name" value="Cytochrome c"/>
    <property type="match status" value="1"/>
</dbReference>
<dbReference type="AlphaFoldDB" id="A0A9D7XMU2"/>
<keyword evidence="5" id="KW-0812">Transmembrane</keyword>
<dbReference type="Pfam" id="PF00034">
    <property type="entry name" value="Cytochrom_C"/>
    <property type="match status" value="1"/>
</dbReference>
<dbReference type="GO" id="GO:0020037">
    <property type="term" value="F:heme binding"/>
    <property type="evidence" value="ECO:0007669"/>
    <property type="project" value="InterPro"/>
</dbReference>
<reference evidence="7" key="1">
    <citation type="submission" date="2020-10" db="EMBL/GenBank/DDBJ databases">
        <title>Connecting structure to function with the recovery of over 1000 high-quality activated sludge metagenome-assembled genomes encoding full-length rRNA genes using long-read sequencing.</title>
        <authorList>
            <person name="Singleton C.M."/>
            <person name="Petriglieri F."/>
            <person name="Kristensen J.M."/>
            <person name="Kirkegaard R.H."/>
            <person name="Michaelsen T.Y."/>
            <person name="Andersen M.H."/>
            <person name="Karst S.M."/>
            <person name="Dueholm M.S."/>
            <person name="Nielsen P.H."/>
            <person name="Albertsen M."/>
        </authorList>
    </citation>
    <scope>NUCLEOTIDE SEQUENCE</scope>
    <source>
        <strain evidence="7">Skiv_18-Q3-R9-52_MAXAC.067</strain>
    </source>
</reference>
<dbReference type="GO" id="GO:0046872">
    <property type="term" value="F:metal ion binding"/>
    <property type="evidence" value="ECO:0007669"/>
    <property type="project" value="UniProtKB-KW"/>
</dbReference>
<feature type="domain" description="Cytochrome c" evidence="6">
    <location>
        <begin position="88"/>
        <end position="176"/>
    </location>
</feature>
<organism evidence="7 8">
    <name type="scientific">Candidatus Geothrix skivensis</name>
    <dbReference type="NCBI Taxonomy" id="2954439"/>
    <lineage>
        <taxon>Bacteria</taxon>
        <taxon>Pseudomonadati</taxon>
        <taxon>Acidobacteriota</taxon>
        <taxon>Holophagae</taxon>
        <taxon>Holophagales</taxon>
        <taxon>Holophagaceae</taxon>
        <taxon>Geothrix</taxon>
    </lineage>
</organism>
<gene>
    <name evidence="7" type="ORF">IPP58_15810</name>
</gene>
<keyword evidence="3 4" id="KW-0408">Iron</keyword>
<comment type="caution">
    <text evidence="7">The sequence shown here is derived from an EMBL/GenBank/DDBJ whole genome shotgun (WGS) entry which is preliminary data.</text>
</comment>
<evidence type="ECO:0000313" key="7">
    <source>
        <dbReference type="EMBL" id="MBK9797914.1"/>
    </source>
</evidence>
<evidence type="ECO:0000256" key="4">
    <source>
        <dbReference type="PROSITE-ProRule" id="PRU00433"/>
    </source>
</evidence>
<evidence type="ECO:0000256" key="3">
    <source>
        <dbReference type="ARBA" id="ARBA00023004"/>
    </source>
</evidence>
<evidence type="ECO:0000256" key="2">
    <source>
        <dbReference type="ARBA" id="ARBA00022723"/>
    </source>
</evidence>
<keyword evidence="5" id="KW-0472">Membrane</keyword>
<dbReference type="Gene3D" id="1.10.760.10">
    <property type="entry name" value="Cytochrome c-like domain"/>
    <property type="match status" value="1"/>
</dbReference>
<protein>
    <submittedName>
        <fullName evidence="7">C-type cytochrome</fullName>
    </submittedName>
</protein>
<evidence type="ECO:0000259" key="6">
    <source>
        <dbReference type="PROSITE" id="PS51007"/>
    </source>
</evidence>
<name>A0A9D7XMU2_9BACT</name>
<sequence>MKLNDYLTPDELKRLASALLVVLGFISIAAFFGFTVVPGLRYQAHTTDSSVQAVQGETGWLDPTDYPAMAREVIPPIDPKTVMTPNPALMAKGKALYAQSCATCHGPDGKGDGPGGTGLTPKPRNFTDKVAWKNGTRLEDIYKTLEEGIKGSSMVSYNYLAKRDRMALAHVVQSLGAYDHGASDPKNLATLEKLFASAGEVIPNRIPVSRAVEVLSREYAEAHPRATPANER</sequence>
<evidence type="ECO:0000313" key="8">
    <source>
        <dbReference type="Proteomes" id="UP000886657"/>
    </source>
</evidence>
<dbReference type="EMBL" id="JADKIO010000012">
    <property type="protein sequence ID" value="MBK9797914.1"/>
    <property type="molecule type" value="Genomic_DNA"/>
</dbReference>
<keyword evidence="1 4" id="KW-0349">Heme</keyword>
<dbReference type="Proteomes" id="UP000886657">
    <property type="component" value="Unassembled WGS sequence"/>
</dbReference>
<dbReference type="GO" id="GO:0009055">
    <property type="term" value="F:electron transfer activity"/>
    <property type="evidence" value="ECO:0007669"/>
    <property type="project" value="InterPro"/>
</dbReference>
<keyword evidence="5" id="KW-1133">Transmembrane helix</keyword>
<dbReference type="PROSITE" id="PS51007">
    <property type="entry name" value="CYTC"/>
    <property type="match status" value="1"/>
</dbReference>
<feature type="transmembrane region" description="Helical" evidence="5">
    <location>
        <begin position="15"/>
        <end position="37"/>
    </location>
</feature>